<dbReference type="Proteomes" id="UP000007267">
    <property type="component" value="Unassembled WGS sequence"/>
</dbReference>
<evidence type="ECO:0000256" key="6">
    <source>
        <dbReference type="ARBA" id="ARBA00022801"/>
    </source>
</evidence>
<reference evidence="11" key="2">
    <citation type="journal article" date="2013" name="Nat. Genet.">
        <title>The draft genomes of soft-shell turtle and green sea turtle yield insights into the development and evolution of the turtle-specific body plan.</title>
        <authorList>
            <person name="Wang Z."/>
            <person name="Pascual-Anaya J."/>
            <person name="Zadissa A."/>
            <person name="Li W."/>
            <person name="Niimura Y."/>
            <person name="Huang Z."/>
            <person name="Li C."/>
            <person name="White S."/>
            <person name="Xiong Z."/>
            <person name="Fang D."/>
            <person name="Wang B."/>
            <person name="Ming Y."/>
            <person name="Chen Y."/>
            <person name="Zheng Y."/>
            <person name="Kuraku S."/>
            <person name="Pignatelli M."/>
            <person name="Herrero J."/>
            <person name="Beal K."/>
            <person name="Nozawa M."/>
            <person name="Li Q."/>
            <person name="Wang J."/>
            <person name="Zhang H."/>
            <person name="Yu L."/>
            <person name="Shigenobu S."/>
            <person name="Wang J."/>
            <person name="Liu J."/>
            <person name="Flicek P."/>
            <person name="Searle S."/>
            <person name="Wang J."/>
            <person name="Kuratani S."/>
            <person name="Yin Y."/>
            <person name="Aken B."/>
            <person name="Zhang G."/>
            <person name="Irie N."/>
        </authorList>
    </citation>
    <scope>NUCLEOTIDE SEQUENCE [LARGE SCALE GENOMIC DNA]</scope>
    <source>
        <strain evidence="11">Daiwa-1</strain>
    </source>
</reference>
<dbReference type="InterPro" id="IPR045249">
    <property type="entry name" value="HARBI1-like"/>
</dbReference>
<dbReference type="Pfam" id="PF13359">
    <property type="entry name" value="DDE_Tnp_4"/>
    <property type="match status" value="1"/>
</dbReference>
<dbReference type="GO" id="GO:0046872">
    <property type="term" value="F:metal ion binding"/>
    <property type="evidence" value="ECO:0007669"/>
    <property type="project" value="UniProtKB-KW"/>
</dbReference>
<proteinExistence type="inferred from homology"/>
<accession>K7F2G0</accession>
<evidence type="ECO:0000256" key="3">
    <source>
        <dbReference type="ARBA" id="ARBA00006958"/>
    </source>
</evidence>
<dbReference type="eggNOG" id="KOG4585">
    <property type="taxonomic scope" value="Eukaryota"/>
</dbReference>
<dbReference type="OMA" id="SALWHAM"/>
<name>K7F2G0_PELSI</name>
<keyword evidence="5" id="KW-0479">Metal-binding</keyword>
<reference evidence="10" key="4">
    <citation type="submission" date="2025-09" db="UniProtKB">
        <authorList>
            <consortium name="Ensembl"/>
        </authorList>
    </citation>
    <scope>IDENTIFICATION</scope>
</reference>
<dbReference type="PANTHER" id="PTHR22930">
    <property type="match status" value="1"/>
</dbReference>
<keyword evidence="4" id="KW-0540">Nuclease</keyword>
<evidence type="ECO:0000259" key="9">
    <source>
        <dbReference type="Pfam" id="PF13359"/>
    </source>
</evidence>
<keyword evidence="7" id="KW-0539">Nucleus</keyword>
<evidence type="ECO:0000313" key="11">
    <source>
        <dbReference type="Proteomes" id="UP000007267"/>
    </source>
</evidence>
<evidence type="ECO:0000256" key="4">
    <source>
        <dbReference type="ARBA" id="ARBA00022722"/>
    </source>
</evidence>
<evidence type="ECO:0000256" key="7">
    <source>
        <dbReference type="ARBA" id="ARBA00023242"/>
    </source>
</evidence>
<dbReference type="AlphaFoldDB" id="K7F2G0"/>
<comment type="similarity">
    <text evidence="3">Belongs to the HARBI1 family.</text>
</comment>
<sequence length="225" mass="25420">MRKWTFLMLCTWLTPVLQRTATRLRAPISVNKRVAIVLWKLATPDSYRSVAHQFGVERSTVGVIVIQVVHAINDVLLPRIIRLRDVDETMAGFAALGFPNCGGALDATHIAIRAPEHRAGHFMNRKGYCSIVLQALVDHRGRFLDIYGGWSGRAHDARILRNSGLFQRLEAGTYFPRRDLTVGNVLMPICVVGDAAYPLMPWLMQPYTGQPDQNRAWFNDRLNRA</sequence>
<feature type="signal peptide" evidence="8">
    <location>
        <begin position="1"/>
        <end position="18"/>
    </location>
</feature>
<dbReference type="GO" id="GO:0005634">
    <property type="term" value="C:nucleus"/>
    <property type="evidence" value="ECO:0007669"/>
    <property type="project" value="UniProtKB-SubCell"/>
</dbReference>
<dbReference type="PANTHER" id="PTHR22930:SF206">
    <property type="entry name" value="NUCLEASE HARBI1"/>
    <property type="match status" value="1"/>
</dbReference>
<dbReference type="InterPro" id="IPR027806">
    <property type="entry name" value="HARBI1_dom"/>
</dbReference>
<keyword evidence="8" id="KW-0732">Signal</keyword>
<dbReference type="HOGENOM" id="CLU_018552_3_1_1"/>
<dbReference type="Ensembl" id="ENSPSIT00000002227.1">
    <property type="protein sequence ID" value="ENSPSIP00000002220.1"/>
    <property type="gene ID" value="ENSPSIG00000002209.1"/>
</dbReference>
<keyword evidence="6" id="KW-0378">Hydrolase</keyword>
<feature type="chain" id="PRO_5003903658" description="DDE Tnp4 domain-containing protein" evidence="8">
    <location>
        <begin position="19"/>
        <end position="225"/>
    </location>
</feature>
<evidence type="ECO:0000256" key="5">
    <source>
        <dbReference type="ARBA" id="ARBA00022723"/>
    </source>
</evidence>
<evidence type="ECO:0000256" key="1">
    <source>
        <dbReference type="ARBA" id="ARBA00001968"/>
    </source>
</evidence>
<reference evidence="11" key="1">
    <citation type="submission" date="2011-10" db="EMBL/GenBank/DDBJ databases">
        <authorList>
            <consortium name="Soft-shell Turtle Genome Consortium"/>
        </authorList>
    </citation>
    <scope>NUCLEOTIDE SEQUENCE [LARGE SCALE GENOMIC DNA]</scope>
    <source>
        <strain evidence="11">Daiwa-1</strain>
    </source>
</reference>
<keyword evidence="11" id="KW-1185">Reference proteome</keyword>
<evidence type="ECO:0000313" key="10">
    <source>
        <dbReference type="Ensembl" id="ENSPSIP00000002220.1"/>
    </source>
</evidence>
<comment type="cofactor">
    <cofactor evidence="1">
        <name>a divalent metal cation</name>
        <dbReference type="ChEBI" id="CHEBI:60240"/>
    </cofactor>
</comment>
<dbReference type="EMBL" id="AGCU01065383">
    <property type="status" value="NOT_ANNOTATED_CDS"/>
    <property type="molecule type" value="Genomic_DNA"/>
</dbReference>
<dbReference type="GeneTree" id="ENSGT00940000163810"/>
<evidence type="ECO:0000256" key="2">
    <source>
        <dbReference type="ARBA" id="ARBA00004123"/>
    </source>
</evidence>
<evidence type="ECO:0000256" key="8">
    <source>
        <dbReference type="SAM" id="SignalP"/>
    </source>
</evidence>
<organism evidence="10 11">
    <name type="scientific">Pelodiscus sinensis</name>
    <name type="common">Chinese softshell turtle</name>
    <name type="synonym">Trionyx sinensis</name>
    <dbReference type="NCBI Taxonomy" id="13735"/>
    <lineage>
        <taxon>Eukaryota</taxon>
        <taxon>Metazoa</taxon>
        <taxon>Chordata</taxon>
        <taxon>Craniata</taxon>
        <taxon>Vertebrata</taxon>
        <taxon>Euteleostomi</taxon>
        <taxon>Archelosauria</taxon>
        <taxon>Testudinata</taxon>
        <taxon>Testudines</taxon>
        <taxon>Cryptodira</taxon>
        <taxon>Trionychia</taxon>
        <taxon>Trionychidae</taxon>
        <taxon>Pelodiscus</taxon>
    </lineage>
</organism>
<reference evidence="10" key="3">
    <citation type="submission" date="2025-08" db="UniProtKB">
        <authorList>
            <consortium name="Ensembl"/>
        </authorList>
    </citation>
    <scope>IDENTIFICATION</scope>
</reference>
<dbReference type="GO" id="GO:0016787">
    <property type="term" value="F:hydrolase activity"/>
    <property type="evidence" value="ECO:0007669"/>
    <property type="project" value="UniProtKB-KW"/>
</dbReference>
<comment type="subcellular location">
    <subcellularLocation>
        <location evidence="2">Nucleus</location>
    </subcellularLocation>
</comment>
<protein>
    <recommendedName>
        <fullName evidence="9">DDE Tnp4 domain-containing protein</fullName>
    </recommendedName>
</protein>
<feature type="domain" description="DDE Tnp4" evidence="9">
    <location>
        <begin position="105"/>
        <end position="221"/>
    </location>
</feature>
<dbReference type="GO" id="GO:0004518">
    <property type="term" value="F:nuclease activity"/>
    <property type="evidence" value="ECO:0007669"/>
    <property type="project" value="UniProtKB-KW"/>
</dbReference>